<comment type="miscellaneous">
    <text evidence="7">The basic functional RuBisCO is composed of a large chain homodimer in a 'head-to-tail' conformation. In form I RuBisCO this homodimer is arranged in a barrel-like tetramer with the small subunits forming a tetrameric 'cap' on each end of the 'barrel'.</text>
</comment>
<organism evidence="10 11">
    <name type="scientific">Setaria italica</name>
    <name type="common">Foxtail millet</name>
    <name type="synonym">Panicum italicum</name>
    <dbReference type="NCBI Taxonomy" id="4555"/>
    <lineage>
        <taxon>Eukaryota</taxon>
        <taxon>Viridiplantae</taxon>
        <taxon>Streptophyta</taxon>
        <taxon>Embryophyta</taxon>
        <taxon>Tracheophyta</taxon>
        <taxon>Spermatophyta</taxon>
        <taxon>Magnoliopsida</taxon>
        <taxon>Liliopsida</taxon>
        <taxon>Poales</taxon>
        <taxon>Poaceae</taxon>
        <taxon>PACMAD clade</taxon>
        <taxon>Panicoideae</taxon>
        <taxon>Panicodae</taxon>
        <taxon>Paniceae</taxon>
        <taxon>Cenchrinae</taxon>
        <taxon>Setaria</taxon>
    </lineage>
</organism>
<comment type="function">
    <text evidence="7 8">RuBisCO catalyzes two reactions: the carboxylation of D-ribulose 1,5-bisphosphate, the primary event in carbon dioxide fixation, as well as the oxidative fragmentation of the pentose substrate. Both reactions occur simultaneously and in competition at the same active site. Although the small subunit is not catalytic it is essential for maximal activity.</text>
</comment>
<dbReference type="SUPFAM" id="SSF55239">
    <property type="entry name" value="RuBisCO, small subunit"/>
    <property type="match status" value="1"/>
</dbReference>
<name>K3YZR1_SETIT</name>
<keyword evidence="3 7" id="KW-0113">Calvin cycle</keyword>
<dbReference type="STRING" id="4555.K3YZR1"/>
<dbReference type="Gramene" id="KQL28719">
    <property type="protein sequence ID" value="KQL28719"/>
    <property type="gene ID" value="SETIT_019771mg"/>
</dbReference>
<dbReference type="InParanoid" id="K3YZR1"/>
<dbReference type="PRINTS" id="PR00152">
    <property type="entry name" value="RUBISCOSMALL"/>
</dbReference>
<dbReference type="HOGENOM" id="CLU_098114_0_0_1"/>
<dbReference type="EMBL" id="AGNK02000122">
    <property type="status" value="NOT_ANNOTATED_CDS"/>
    <property type="molecule type" value="Genomic_DNA"/>
</dbReference>
<reference evidence="10" key="2">
    <citation type="submission" date="2018-08" db="UniProtKB">
        <authorList>
            <consortium name="EnsemblPlants"/>
        </authorList>
    </citation>
    <scope>IDENTIFICATION</scope>
    <source>
        <strain evidence="10">Yugu1</strain>
    </source>
</reference>
<evidence type="ECO:0000313" key="10">
    <source>
        <dbReference type="EnsemblPlants" id="KQL28719"/>
    </source>
</evidence>
<feature type="domain" description="Ribulose bisphosphate carboxylase small subunit" evidence="9">
    <location>
        <begin position="87"/>
        <end position="195"/>
    </location>
</feature>
<evidence type="ECO:0000256" key="3">
    <source>
        <dbReference type="ARBA" id="ARBA00022567"/>
    </source>
</evidence>
<dbReference type="PANTHER" id="PTHR31262:SF0">
    <property type="entry name" value="RIBULOSE BISPHOSPHATE CARBOXYLASE SMALL SUBUNIT, CHLOROPLASTIC 1"/>
    <property type="match status" value="1"/>
</dbReference>
<dbReference type="GO" id="GO:0009507">
    <property type="term" value="C:chloroplast"/>
    <property type="evidence" value="ECO:0007669"/>
    <property type="project" value="UniProtKB-SubCell"/>
</dbReference>
<keyword evidence="2 7" id="KW-0602">Photosynthesis</keyword>
<reference evidence="11" key="1">
    <citation type="journal article" date="2012" name="Nat. Biotechnol.">
        <title>Reference genome sequence of the model plant Setaria.</title>
        <authorList>
            <person name="Bennetzen J.L."/>
            <person name="Schmutz J."/>
            <person name="Wang H."/>
            <person name="Percifield R."/>
            <person name="Hawkins J."/>
            <person name="Pontaroli A.C."/>
            <person name="Estep M."/>
            <person name="Feng L."/>
            <person name="Vaughn J.N."/>
            <person name="Grimwood J."/>
            <person name="Jenkins J."/>
            <person name="Barry K."/>
            <person name="Lindquist E."/>
            <person name="Hellsten U."/>
            <person name="Deshpande S."/>
            <person name="Wang X."/>
            <person name="Wu X."/>
            <person name="Mitros T."/>
            <person name="Triplett J."/>
            <person name="Yang X."/>
            <person name="Ye C.Y."/>
            <person name="Mauro-Herrera M."/>
            <person name="Wang L."/>
            <person name="Li P."/>
            <person name="Sharma M."/>
            <person name="Sharma R."/>
            <person name="Ronald P.C."/>
            <person name="Panaud O."/>
            <person name="Kellogg E.A."/>
            <person name="Brutnell T.P."/>
            <person name="Doust A.N."/>
            <person name="Tuskan G.A."/>
            <person name="Rokhsar D."/>
            <person name="Devos K.M."/>
        </authorList>
    </citation>
    <scope>NUCLEOTIDE SEQUENCE [LARGE SCALE GENOMIC DNA]</scope>
    <source>
        <strain evidence="11">cv. Yugu1</strain>
    </source>
</reference>
<evidence type="ECO:0000256" key="1">
    <source>
        <dbReference type="ARBA" id="ARBA00022528"/>
    </source>
</evidence>
<dbReference type="SMART" id="SM00961">
    <property type="entry name" value="RuBisCO_small"/>
    <property type="match status" value="1"/>
</dbReference>
<dbReference type="HAMAP" id="MF_00859">
    <property type="entry name" value="RuBisCO_S_bact"/>
    <property type="match status" value="1"/>
</dbReference>
<dbReference type="GO" id="GO:0009853">
    <property type="term" value="P:photorespiration"/>
    <property type="evidence" value="ECO:0007669"/>
    <property type="project" value="UniProtKB-UniRule"/>
</dbReference>
<dbReference type="InterPro" id="IPR024681">
    <property type="entry name" value="RuBisCO_ssu"/>
</dbReference>
<evidence type="ECO:0000256" key="8">
    <source>
        <dbReference type="RuleBase" id="RU003627"/>
    </source>
</evidence>
<evidence type="ECO:0000256" key="6">
    <source>
        <dbReference type="ARBA" id="ARBA00023300"/>
    </source>
</evidence>
<comment type="similarity">
    <text evidence="7 8">Belongs to the RuBisCO small chain family.</text>
</comment>
<protein>
    <recommendedName>
        <fullName evidence="7">Ribulose bisphosphate carboxylase small subunit, chloroplastic</fullName>
        <shortName evidence="7">RuBisCO small subunit</shortName>
    </recommendedName>
</protein>
<evidence type="ECO:0000256" key="2">
    <source>
        <dbReference type="ARBA" id="ARBA00022531"/>
    </source>
</evidence>
<dbReference type="CDD" id="cd03527">
    <property type="entry name" value="RuBisCO_small"/>
    <property type="match status" value="1"/>
</dbReference>
<gene>
    <name evidence="7" type="primary">RBCS</name>
    <name evidence="10" type="synonym">LOC101763714</name>
</gene>
<evidence type="ECO:0000256" key="7">
    <source>
        <dbReference type="HAMAP-Rule" id="MF_00860"/>
    </source>
</evidence>
<dbReference type="eggNOG" id="ENOG502QTPB">
    <property type="taxonomic scope" value="Eukaryota"/>
</dbReference>
<sequence>SVAAAALPLPPVSLLNQPPPLLKNMLINTAEASYLAGAGAICLRPEPPARLAQRRLPPAGSSSTARAASNGLRTHCMKTWNPFTNRRYEALSYLPPLTAESVAKEVDFILAKGWVPCLEFDKAGEIHRSNSRMPGYYDGRYWTLWKLPMFGCAGAAEVRRELDECRREYPDAYIRLIAFDSSRQCQCMSFVVHKPAHAPPAAASPAASN</sequence>
<dbReference type="InterPro" id="IPR036385">
    <property type="entry name" value="RuBisCO_ssu_sf"/>
</dbReference>
<dbReference type="Gene3D" id="3.30.190.10">
    <property type="entry name" value="Ribulose bisphosphate carboxylase, small subunit"/>
    <property type="match status" value="1"/>
</dbReference>
<keyword evidence="6 7" id="KW-0120">Carbon dioxide fixation</keyword>
<accession>K3YZR1</accession>
<keyword evidence="5 7" id="KW-0601">Photorespiration</keyword>
<keyword evidence="11" id="KW-1185">Reference proteome</keyword>
<dbReference type="GO" id="GO:0019253">
    <property type="term" value="P:reductive pentose-phosphate cycle"/>
    <property type="evidence" value="ECO:0007669"/>
    <property type="project" value="UniProtKB-UniRule"/>
</dbReference>
<dbReference type="Proteomes" id="UP000004995">
    <property type="component" value="Unassembled WGS sequence"/>
</dbReference>
<dbReference type="EnsemblPlants" id="KQL28719">
    <property type="protein sequence ID" value="KQL28719"/>
    <property type="gene ID" value="SETIT_019771mg"/>
</dbReference>
<evidence type="ECO:0000259" key="9">
    <source>
        <dbReference type="SMART" id="SM00961"/>
    </source>
</evidence>
<dbReference type="OMA" id="KQAQCMA"/>
<dbReference type="FunCoup" id="K3YZR1">
    <property type="interactions" value="207"/>
</dbReference>
<dbReference type="FunFam" id="3.30.190.10:FF:000001">
    <property type="entry name" value="Ribulose bisphosphate carboxylase small chain, chloroplastic"/>
    <property type="match status" value="1"/>
</dbReference>
<dbReference type="InterPro" id="IPR000894">
    <property type="entry name" value="RuBisCO_ssu_dom"/>
</dbReference>
<dbReference type="Pfam" id="PF00101">
    <property type="entry name" value="RuBisCO_small"/>
    <property type="match status" value="1"/>
</dbReference>
<comment type="subcellular location">
    <subcellularLocation>
        <location evidence="7">Plastid</location>
        <location evidence="7">Chloroplast</location>
    </subcellularLocation>
</comment>
<comment type="subunit">
    <text evidence="7 8">Heterohexadecamer of 8 large and 8 small subunits.</text>
</comment>
<evidence type="ECO:0000313" key="11">
    <source>
        <dbReference type="Proteomes" id="UP000004995"/>
    </source>
</evidence>
<dbReference type="GO" id="GO:0016984">
    <property type="term" value="F:ribulose-bisphosphate carboxylase activity"/>
    <property type="evidence" value="ECO:0007669"/>
    <property type="project" value="UniProtKB-UniRule"/>
</dbReference>
<evidence type="ECO:0000256" key="4">
    <source>
        <dbReference type="ARBA" id="ARBA00022640"/>
    </source>
</evidence>
<dbReference type="PANTHER" id="PTHR31262">
    <property type="entry name" value="RIBULOSE BISPHOSPHATE CARBOXYLASE SMALL CHAIN 1, CHLOROPLASTIC"/>
    <property type="match status" value="1"/>
</dbReference>
<dbReference type="AlphaFoldDB" id="K3YZR1"/>
<keyword evidence="4 7" id="KW-0934">Plastid</keyword>
<evidence type="ECO:0000256" key="5">
    <source>
        <dbReference type="ARBA" id="ARBA00023238"/>
    </source>
</evidence>
<proteinExistence type="inferred from homology"/>
<keyword evidence="1 7" id="KW-0150">Chloroplast</keyword>